<proteinExistence type="predicted"/>
<gene>
    <name evidence="2" type="ORF">R5R33_11675</name>
</gene>
<dbReference type="Proteomes" id="UP001302477">
    <property type="component" value="Chromosome"/>
</dbReference>
<keyword evidence="1" id="KW-0812">Transmembrane</keyword>
<evidence type="ECO:0000256" key="1">
    <source>
        <dbReference type="SAM" id="Phobius"/>
    </source>
</evidence>
<dbReference type="InterPro" id="IPR022134">
    <property type="entry name" value="DUF3667"/>
</dbReference>
<dbReference type="EMBL" id="CP137555">
    <property type="protein sequence ID" value="WOX04400.1"/>
    <property type="molecule type" value="Genomic_DNA"/>
</dbReference>
<sequence>MSNTDTLPDQDLIASPQHSDLATRACEDSASTPAAPHCGNCGVLLLGPHCHACGQPEKSLVRQFPELIGDFFGTVFGLDSRIARTLGPLLVNPGFLTSEYFAGRRVRYVSPVRLFVFLCLTAFFAANLSSDWRTDVSFSQVGADVTSPGVDLNSVELDITSATSVEEVLRLRDQAIKDIAEISAESGEVPGVTGLLGGVEQLVRQRAAKRIAQLDPAVVAGPAEEESQQTTVSQKITAPQIEGAPEAVNAWFARQSAKLPQNISRIAKDPNLLKDALFSAIPSTLFVMLPFFALFLGLLYVFKRRLYMEHLIVALHSHAFLSLALLLMVLMFDLRAWLTEPHTLPQALFNLALLALGLWMPVYLLLMQKRVYGQGWPMTALKFSVLGLVYFILLSTATTITALASIAGL</sequence>
<keyword evidence="3" id="KW-1185">Reference proteome</keyword>
<accession>A0AAU0MXB1</accession>
<feature type="transmembrane region" description="Helical" evidence="1">
    <location>
        <begin position="387"/>
        <end position="407"/>
    </location>
</feature>
<protein>
    <submittedName>
        <fullName evidence="2">DUF3667 domain-containing protein</fullName>
    </submittedName>
</protein>
<name>A0AAU0MXB1_9GAMM</name>
<dbReference type="Pfam" id="PF12412">
    <property type="entry name" value="DUF3667"/>
    <property type="match status" value="1"/>
</dbReference>
<keyword evidence="1" id="KW-0472">Membrane</keyword>
<keyword evidence="1" id="KW-1133">Transmembrane helix</keyword>
<dbReference type="AlphaFoldDB" id="A0AAU0MXB1"/>
<evidence type="ECO:0000313" key="3">
    <source>
        <dbReference type="Proteomes" id="UP001302477"/>
    </source>
</evidence>
<dbReference type="KEGG" id="mpaf:R5R33_11675"/>
<evidence type="ECO:0000313" key="2">
    <source>
        <dbReference type="EMBL" id="WOX04400.1"/>
    </source>
</evidence>
<reference evidence="2 3" key="1">
    <citation type="submission" date="2023-10" db="EMBL/GenBank/DDBJ databases">
        <title>Description of Microbulbifer bruguierae sp. nov., isolated from the sediments of mangrove plant Bruguiera sexangula and comparative genomic analyses of the genus Microbulbifer.</title>
        <authorList>
            <person name="Long M."/>
        </authorList>
    </citation>
    <scope>NUCLEOTIDE SEQUENCE [LARGE SCALE GENOMIC DNA]</scope>
    <source>
        <strain evidence="2 3">SPO729</strain>
    </source>
</reference>
<dbReference type="RefSeq" id="WP_318952879.1">
    <property type="nucleotide sequence ID" value="NZ_CP137555.1"/>
</dbReference>
<feature type="transmembrane region" description="Helical" evidence="1">
    <location>
        <begin position="311"/>
        <end position="332"/>
    </location>
</feature>
<feature type="transmembrane region" description="Helical" evidence="1">
    <location>
        <begin position="280"/>
        <end position="302"/>
    </location>
</feature>
<feature type="transmembrane region" description="Helical" evidence="1">
    <location>
        <begin position="347"/>
        <end position="366"/>
    </location>
</feature>
<organism evidence="2 3">
    <name type="scientific">Microbulbifer pacificus</name>
    <dbReference type="NCBI Taxonomy" id="407164"/>
    <lineage>
        <taxon>Bacteria</taxon>
        <taxon>Pseudomonadati</taxon>
        <taxon>Pseudomonadota</taxon>
        <taxon>Gammaproteobacteria</taxon>
        <taxon>Cellvibrionales</taxon>
        <taxon>Microbulbiferaceae</taxon>
        <taxon>Microbulbifer</taxon>
    </lineage>
</organism>